<evidence type="ECO:0000313" key="1">
    <source>
        <dbReference type="Proteomes" id="UP000887576"/>
    </source>
</evidence>
<name>A0AC34RJ82_9BILA</name>
<accession>A0AC34RJ82</accession>
<dbReference type="Proteomes" id="UP000887576">
    <property type="component" value="Unplaced"/>
</dbReference>
<proteinExistence type="predicted"/>
<reference evidence="2" key="1">
    <citation type="submission" date="2022-11" db="UniProtKB">
        <authorList>
            <consortium name="WormBaseParasite"/>
        </authorList>
    </citation>
    <scope>IDENTIFICATION</scope>
</reference>
<evidence type="ECO:0000313" key="2">
    <source>
        <dbReference type="WBParaSite" id="JU765_v2.g7409.t1"/>
    </source>
</evidence>
<protein>
    <submittedName>
        <fullName evidence="2">C2 domain-containing protein</fullName>
    </submittedName>
</protein>
<organism evidence="1 2">
    <name type="scientific">Panagrolaimus sp. JU765</name>
    <dbReference type="NCBI Taxonomy" id="591449"/>
    <lineage>
        <taxon>Eukaryota</taxon>
        <taxon>Metazoa</taxon>
        <taxon>Ecdysozoa</taxon>
        <taxon>Nematoda</taxon>
        <taxon>Chromadorea</taxon>
        <taxon>Rhabditida</taxon>
        <taxon>Tylenchina</taxon>
        <taxon>Panagrolaimomorpha</taxon>
        <taxon>Panagrolaimoidea</taxon>
        <taxon>Panagrolaimidae</taxon>
        <taxon>Panagrolaimus</taxon>
    </lineage>
</organism>
<sequence>MLSSRMLRGTSFSAEDEELQRDKAAKVLLTIYARDLKDVNVDGDQDPYCIVSVTDVGMSRTRHWEEIGRTEAITNTLNPDWATKICMFYNFEEQQRLQFEVFLKGPYKQRIGAASMLLHEIMGAKYNRLTKDLVEEGKHEGTITVTAEYLGEGRQDSVYFTCSASNLDKKDFLGKCDPFLKVLRINEDDTLQLAYRTRYHEQNLNPKWKPFEILLSQLCYGDMNREFIIECYDWDQDGQHDFIGNCRTTVNRLINKLDVDLPLINEKKAKKSKKYANSGVLHFDKVHLWHDYTFLDFVSGGTELDFTVAIDFTKSNLPMDDQSSLHHIDGENVNQYEIAIMAVAEICQHYNRSKCFHAYGFGAKIPPDQKTHYNFPLNVVTNNARCYGITGLLEAYLIAQSKVELSGPTDFVPCIRLAAKRAASLPEDGSKYCVLLILTDGVIADMEETKAEIIRASSLPLSIIIVGIGYDSFEEMKILDSDHQMLSQNGKFAKRDIVQFVQMRKYLPPHRALTEEDTLNAKTQLAKEVLYEVPAQLTSYMKSKGIYPRPPTSPFIDEIISRRGSIAQQESPRTPRRVLPTTPEEQEFNFTNLRIS</sequence>
<dbReference type="WBParaSite" id="JU765_v2.g7409.t1">
    <property type="protein sequence ID" value="JU765_v2.g7409.t1"/>
    <property type="gene ID" value="JU765_v2.g7409"/>
</dbReference>